<keyword evidence="13" id="KW-0131">Cell cycle</keyword>
<dbReference type="Proteomes" id="UP000827549">
    <property type="component" value="Chromosome 7"/>
</dbReference>
<comment type="similarity">
    <text evidence="3">Belongs to the protein-tyrosine phosphatase family. Non-receptor class CDC14 subfamily.</text>
</comment>
<dbReference type="InterPro" id="IPR000387">
    <property type="entry name" value="Tyr_Pase_dom"/>
</dbReference>
<dbReference type="CDD" id="cd17657">
    <property type="entry name" value="CDC14_N"/>
    <property type="match status" value="1"/>
</dbReference>
<evidence type="ECO:0000256" key="4">
    <source>
        <dbReference type="ARBA" id="ARBA00013064"/>
    </source>
</evidence>
<feature type="compositionally biased region" description="Polar residues" evidence="14">
    <location>
        <begin position="639"/>
        <end position="650"/>
    </location>
</feature>
<sequence length="698" mass="75700">MSTTSLPSTSSSSSSRSSSGFRNLPNQHATVSPRLVFTTLTPKDLALGPYAHPSTGKPMHLFTLDDYMVYTPFKNDHGPLNLAYTFDACVRIFDKLNAKDYKRKALCLYTSPSPEQKSNVALIAALYSLIVDHQDPWDAFQPLAHFEVLPFRDAGNGVNEFGLTIQVRPRRRCGADAQDVLYGMWKARQHDLLNLQEFDADDYRYFERVENGDLNILGSFIAFASPMDPAWITAHAQPGEIPQTFTSSQTRMLASAFDKVTSKFFEEDVGLVVRLNDELYNKSRFTDANIEHVDLYFDDGTNPTNDIVRQFIALADDMINNKKRKVAVHCKAGLGRTGVLIGAYLIYKYQFSASEVIGFMRIIRPGMVVGPQQRYMQLNQMKWAGWAVMDAAAKNQGALSLPSPPMNPKEALPATEPTDTPRPLTPARRVTATSSKHGDAIGQPRKGPNGNGVQEGADDMVTPGRQVKSTAPSPSSADSQDGSVRGIKRGSGRSPVPHVLRGEAAQPVVTAVPIRTGLARSVSSASCSSTVSELDQRATKRRQGDAVAKSGLSSPPPSRETTPSDGSTPPTSSFPIEETPEPLTTPRQTLSQLSSRPETPPTISARADGIRPVRSLIPCRGTVLNKDGIAVSSPPHSPSRMTRSKSTNVDGQFADADTLPTSSSTGSISARMKLPSSRLIIPAQSWQAVARMGAGTNA</sequence>
<keyword evidence="9" id="KW-0378">Hydrolase</keyword>
<feature type="compositionally biased region" description="Low complexity" evidence="14">
    <location>
        <begin position="1"/>
        <end position="19"/>
    </location>
</feature>
<name>A0AAF0YHE8_9TREE</name>
<evidence type="ECO:0000313" key="17">
    <source>
        <dbReference type="EMBL" id="WOO85667.1"/>
    </source>
</evidence>
<dbReference type="EC" id="3.1.3.48" evidence="4"/>
<feature type="compositionally biased region" description="Basic and acidic residues" evidence="14">
    <location>
        <begin position="534"/>
        <end position="544"/>
    </location>
</feature>
<evidence type="ECO:0000256" key="10">
    <source>
        <dbReference type="ARBA" id="ARBA00022912"/>
    </source>
</evidence>
<dbReference type="GO" id="GO:0004725">
    <property type="term" value="F:protein tyrosine phosphatase activity"/>
    <property type="evidence" value="ECO:0007669"/>
    <property type="project" value="UniProtKB-EC"/>
</dbReference>
<dbReference type="SUPFAM" id="SSF52799">
    <property type="entry name" value="(Phosphotyrosine protein) phosphatases II"/>
    <property type="match status" value="2"/>
</dbReference>
<keyword evidence="10" id="KW-0904">Protein phosphatase</keyword>
<evidence type="ECO:0000256" key="1">
    <source>
        <dbReference type="ARBA" id="ARBA00004123"/>
    </source>
</evidence>
<dbReference type="PROSITE" id="PS00383">
    <property type="entry name" value="TYR_PHOSPHATASE_1"/>
    <property type="match status" value="1"/>
</dbReference>
<keyword evidence="8" id="KW-0498">Mitosis</keyword>
<dbReference type="GO" id="GO:0051301">
    <property type="term" value="P:cell division"/>
    <property type="evidence" value="ECO:0007669"/>
    <property type="project" value="UniProtKB-KW"/>
</dbReference>
<dbReference type="RefSeq" id="XP_062631693.1">
    <property type="nucleotide sequence ID" value="XM_062775709.1"/>
</dbReference>
<dbReference type="Pfam" id="PF14671">
    <property type="entry name" value="DSPn"/>
    <property type="match status" value="1"/>
</dbReference>
<feature type="compositionally biased region" description="Polar residues" evidence="14">
    <location>
        <begin position="467"/>
        <end position="482"/>
    </location>
</feature>
<evidence type="ECO:0000313" key="18">
    <source>
        <dbReference type="Proteomes" id="UP000827549"/>
    </source>
</evidence>
<dbReference type="InterPro" id="IPR050561">
    <property type="entry name" value="PTP"/>
</dbReference>
<keyword evidence="11" id="KW-0539">Nucleus</keyword>
<feature type="compositionally biased region" description="Low complexity" evidence="14">
    <location>
        <begin position="521"/>
        <end position="532"/>
    </location>
</feature>
<feature type="compositionally biased region" description="Low complexity" evidence="14">
    <location>
        <begin position="559"/>
        <end position="586"/>
    </location>
</feature>
<proteinExistence type="inferred from homology"/>
<feature type="region of interest" description="Disordered" evidence="14">
    <location>
        <begin position="1"/>
        <end position="26"/>
    </location>
</feature>
<evidence type="ECO:0000256" key="6">
    <source>
        <dbReference type="ARBA" id="ARBA00022553"/>
    </source>
</evidence>
<dbReference type="PANTHER" id="PTHR23339">
    <property type="entry name" value="TYROSINE SPECIFIC PROTEIN PHOSPHATASE AND DUAL SPECIFICITY PROTEIN PHOSPHATASE"/>
    <property type="match status" value="1"/>
</dbReference>
<evidence type="ECO:0000256" key="9">
    <source>
        <dbReference type="ARBA" id="ARBA00022801"/>
    </source>
</evidence>
<dbReference type="Gene3D" id="3.90.190.10">
    <property type="entry name" value="Protein tyrosine phosphatase superfamily"/>
    <property type="match status" value="2"/>
</dbReference>
<dbReference type="FunFam" id="3.90.190.10:FF:000038">
    <property type="entry name" value="Tyrosine-protein phosphatase CDC14"/>
    <property type="match status" value="1"/>
</dbReference>
<evidence type="ECO:0000256" key="8">
    <source>
        <dbReference type="ARBA" id="ARBA00022776"/>
    </source>
</evidence>
<dbReference type="GeneID" id="87812325"/>
<evidence type="ECO:0000256" key="3">
    <source>
        <dbReference type="ARBA" id="ARBA00007315"/>
    </source>
</evidence>
<evidence type="ECO:0000256" key="7">
    <source>
        <dbReference type="ARBA" id="ARBA00022618"/>
    </source>
</evidence>
<dbReference type="PROSITE" id="PS50056">
    <property type="entry name" value="TYR_PHOSPHATASE_2"/>
    <property type="match status" value="1"/>
</dbReference>
<feature type="domain" description="Tyrosine-protein phosphatase" evidence="15">
    <location>
        <begin position="244"/>
        <end position="389"/>
    </location>
</feature>
<keyword evidence="5" id="KW-0963">Cytoplasm</keyword>
<dbReference type="EMBL" id="CP086720">
    <property type="protein sequence ID" value="WOO85667.1"/>
    <property type="molecule type" value="Genomic_DNA"/>
</dbReference>
<evidence type="ECO:0000256" key="2">
    <source>
        <dbReference type="ARBA" id="ARBA00004496"/>
    </source>
</evidence>
<evidence type="ECO:0000256" key="13">
    <source>
        <dbReference type="ARBA" id="ARBA00023306"/>
    </source>
</evidence>
<protein>
    <recommendedName>
        <fullName evidence="4">protein-tyrosine-phosphatase</fullName>
        <ecNumber evidence="4">3.1.3.48</ecNumber>
    </recommendedName>
</protein>
<keyword evidence="6" id="KW-0597">Phosphoprotein</keyword>
<dbReference type="InterPro" id="IPR000340">
    <property type="entry name" value="Dual-sp_phosphatase_cat-dom"/>
</dbReference>
<feature type="region of interest" description="Disordered" evidence="14">
    <location>
        <begin position="519"/>
        <end position="610"/>
    </location>
</feature>
<reference evidence="17" key="1">
    <citation type="submission" date="2023-10" db="EMBL/GenBank/DDBJ databases">
        <authorList>
            <person name="Noh H."/>
        </authorList>
    </citation>
    <scope>NUCLEOTIDE SEQUENCE</scope>
    <source>
        <strain evidence="17">DUCC4014</strain>
    </source>
</reference>
<dbReference type="GO" id="GO:0051321">
    <property type="term" value="P:meiotic cell cycle"/>
    <property type="evidence" value="ECO:0007669"/>
    <property type="project" value="UniProtKB-KW"/>
</dbReference>
<feature type="compositionally biased region" description="Polar residues" evidence="14">
    <location>
        <begin position="587"/>
        <end position="597"/>
    </location>
</feature>
<dbReference type="GO" id="GO:0005737">
    <property type="term" value="C:cytoplasm"/>
    <property type="evidence" value="ECO:0007669"/>
    <property type="project" value="UniProtKB-SubCell"/>
</dbReference>
<dbReference type="GO" id="GO:0000278">
    <property type="term" value="P:mitotic cell cycle"/>
    <property type="evidence" value="ECO:0007669"/>
    <property type="project" value="UniProtKB-ARBA"/>
</dbReference>
<dbReference type="GO" id="GO:0007096">
    <property type="term" value="P:regulation of exit from mitosis"/>
    <property type="evidence" value="ECO:0007669"/>
    <property type="project" value="UniProtKB-ARBA"/>
</dbReference>
<dbReference type="PROSITE" id="PS50054">
    <property type="entry name" value="TYR_PHOSPHATASE_DUAL"/>
    <property type="match status" value="1"/>
</dbReference>
<feature type="region of interest" description="Disordered" evidence="14">
    <location>
        <begin position="398"/>
        <end position="502"/>
    </location>
</feature>
<dbReference type="Pfam" id="PF00782">
    <property type="entry name" value="DSPc"/>
    <property type="match status" value="1"/>
</dbReference>
<evidence type="ECO:0000259" key="15">
    <source>
        <dbReference type="PROSITE" id="PS50054"/>
    </source>
</evidence>
<dbReference type="InterPro" id="IPR020422">
    <property type="entry name" value="TYR_PHOSPHATASE_DUAL_dom"/>
</dbReference>
<comment type="subcellular location">
    <subcellularLocation>
        <location evidence="2">Cytoplasm</location>
    </subcellularLocation>
    <subcellularLocation>
        <location evidence="1">Nucleus</location>
    </subcellularLocation>
</comment>
<feature type="region of interest" description="Disordered" evidence="14">
    <location>
        <begin position="627"/>
        <end position="670"/>
    </location>
</feature>
<evidence type="ECO:0000256" key="11">
    <source>
        <dbReference type="ARBA" id="ARBA00023242"/>
    </source>
</evidence>
<evidence type="ECO:0000259" key="16">
    <source>
        <dbReference type="PROSITE" id="PS50056"/>
    </source>
</evidence>
<dbReference type="GO" id="GO:0033554">
    <property type="term" value="P:cellular response to stress"/>
    <property type="evidence" value="ECO:0007669"/>
    <property type="project" value="UniProtKB-ARBA"/>
</dbReference>
<feature type="compositionally biased region" description="Polar residues" evidence="14">
    <location>
        <begin position="659"/>
        <end position="668"/>
    </location>
</feature>
<dbReference type="InterPro" id="IPR016130">
    <property type="entry name" value="Tyr_Pase_AS"/>
</dbReference>
<accession>A0AAF0YHE8</accession>
<dbReference type="InterPro" id="IPR029260">
    <property type="entry name" value="DSPn"/>
</dbReference>
<dbReference type="GO" id="GO:0005730">
    <property type="term" value="C:nucleolus"/>
    <property type="evidence" value="ECO:0007669"/>
    <property type="project" value="UniProtKB-ARBA"/>
</dbReference>
<keyword evidence="18" id="KW-1185">Reference proteome</keyword>
<dbReference type="InterPro" id="IPR003595">
    <property type="entry name" value="Tyr_Pase_cat"/>
</dbReference>
<feature type="domain" description="Tyrosine specific protein phosphatases" evidence="16">
    <location>
        <begin position="309"/>
        <end position="375"/>
    </location>
</feature>
<evidence type="ECO:0000256" key="5">
    <source>
        <dbReference type="ARBA" id="ARBA00022490"/>
    </source>
</evidence>
<dbReference type="GO" id="GO:0005816">
    <property type="term" value="C:spindle pole body"/>
    <property type="evidence" value="ECO:0007669"/>
    <property type="project" value="UniProtKB-ARBA"/>
</dbReference>
<organism evidence="17 18">
    <name type="scientific">Vanrija pseudolonga</name>
    <dbReference type="NCBI Taxonomy" id="143232"/>
    <lineage>
        <taxon>Eukaryota</taxon>
        <taxon>Fungi</taxon>
        <taxon>Dikarya</taxon>
        <taxon>Basidiomycota</taxon>
        <taxon>Agaricomycotina</taxon>
        <taxon>Tremellomycetes</taxon>
        <taxon>Trichosporonales</taxon>
        <taxon>Trichosporonaceae</taxon>
        <taxon>Vanrija</taxon>
    </lineage>
</organism>
<dbReference type="SMART" id="SM00404">
    <property type="entry name" value="PTPc_motif"/>
    <property type="match status" value="1"/>
</dbReference>
<dbReference type="GO" id="GO:0032954">
    <property type="term" value="P:regulation of cytokinetic process"/>
    <property type="evidence" value="ECO:0007669"/>
    <property type="project" value="UniProtKB-ARBA"/>
</dbReference>
<dbReference type="SMART" id="SM00195">
    <property type="entry name" value="DSPc"/>
    <property type="match status" value="1"/>
</dbReference>
<keyword evidence="7" id="KW-0132">Cell division</keyword>
<evidence type="ECO:0000256" key="14">
    <source>
        <dbReference type="SAM" id="MobiDB-lite"/>
    </source>
</evidence>
<evidence type="ECO:0000256" key="12">
    <source>
        <dbReference type="ARBA" id="ARBA00023254"/>
    </source>
</evidence>
<dbReference type="InterPro" id="IPR029021">
    <property type="entry name" value="Prot-tyrosine_phosphatase-like"/>
</dbReference>
<gene>
    <name evidence="17" type="primary">clp1_1</name>
    <name evidence="17" type="ORF">LOC62_07G009162</name>
</gene>
<keyword evidence="12" id="KW-0469">Meiosis</keyword>
<dbReference type="AlphaFoldDB" id="A0AAF0YHE8"/>